<dbReference type="EMBL" id="UGTV01000015">
    <property type="protein sequence ID" value="SUC10535.1"/>
    <property type="molecule type" value="Genomic_DNA"/>
</dbReference>
<sequence>MFQTDYYILFDHIKLQGANAISGPLSYGFPALTGFTGAIHALSRKLTHHNVQLGGVMIACHDYELQTYQSSPFSDHTFKQTRNPIKRDGKSASIIEEGKIHLDVSLVVEMHVPDQHLYDALENKQSQTAQQFLQECKQLLWQQRIAGGSVLKIGDVQLFSLAEEPDIPFALMPAFVLMDAKADLVNITTELQTGLRVDLLDEDGNSQSSQINIQPEATALDALLEMATLHHIPNHPQASSVDWQTYSVKQDRGWLVPMPVGYQAISPLFDAGQLQHCRTTQYPSQYVETIYSLGKWVFPFSLPDDLSQCFWRYRAPQNNLYLISQGE</sequence>
<reference evidence="1 2" key="1">
    <citation type="submission" date="2018-06" db="EMBL/GenBank/DDBJ databases">
        <authorList>
            <consortium name="Pathogen Informatics"/>
            <person name="Doyle S."/>
        </authorList>
    </citation>
    <scope>NUCLEOTIDE SEQUENCE [LARGE SCALE GENOMIC DNA]</scope>
    <source>
        <strain evidence="1 2">NCTC11621</strain>
    </source>
</reference>
<organism evidence="1 2">
    <name type="scientific">Pasteurella canis</name>
    <dbReference type="NCBI Taxonomy" id="753"/>
    <lineage>
        <taxon>Bacteria</taxon>
        <taxon>Pseudomonadati</taxon>
        <taxon>Pseudomonadota</taxon>
        <taxon>Gammaproteobacteria</taxon>
        <taxon>Pasteurellales</taxon>
        <taxon>Pasteurellaceae</taxon>
        <taxon>Pasteurella</taxon>
    </lineage>
</organism>
<dbReference type="InterPro" id="IPR013398">
    <property type="entry name" value="CRISPR-assoc_prot_Csy2"/>
</dbReference>
<name>A0A379EVX3_9PAST</name>
<evidence type="ECO:0000313" key="1">
    <source>
        <dbReference type="EMBL" id="SUC10535.1"/>
    </source>
</evidence>
<dbReference type="Proteomes" id="UP000254704">
    <property type="component" value="Unassembled WGS sequence"/>
</dbReference>
<dbReference type="NCBIfam" id="TIGR02565">
    <property type="entry name" value="cas_Csy2"/>
    <property type="match status" value="1"/>
</dbReference>
<accession>A0A379EVX3</accession>
<dbReference type="Pfam" id="PF09614">
    <property type="entry name" value="Cas_Csy2"/>
    <property type="match status" value="1"/>
</dbReference>
<dbReference type="AlphaFoldDB" id="A0A379EVX3"/>
<evidence type="ECO:0000313" key="2">
    <source>
        <dbReference type="Proteomes" id="UP000254704"/>
    </source>
</evidence>
<dbReference type="RefSeq" id="WP_115323174.1">
    <property type="nucleotide sequence ID" value="NZ_UGTV01000015.1"/>
</dbReference>
<gene>
    <name evidence="1" type="primary">cys2</name>
    <name evidence="1" type="ORF">NCTC11621_01597</name>
</gene>
<proteinExistence type="predicted"/>
<protein>
    <submittedName>
        <fullName evidence="1">CRISPR-associated protein, Csy2 family</fullName>
    </submittedName>
</protein>